<protein>
    <submittedName>
        <fullName evidence="1">Uncharacterized protein</fullName>
    </submittedName>
</protein>
<comment type="caution">
    <text evidence="1">The sequence shown here is derived from an EMBL/GenBank/DDBJ whole genome shotgun (WGS) entry which is preliminary data.</text>
</comment>
<accession>A0AAE1G026</accession>
<evidence type="ECO:0000313" key="1">
    <source>
        <dbReference type="EMBL" id="KAK3882317.1"/>
    </source>
</evidence>
<dbReference type="EMBL" id="JAWQEG010001106">
    <property type="protein sequence ID" value="KAK3882317.1"/>
    <property type="molecule type" value="Genomic_DNA"/>
</dbReference>
<reference evidence="1" key="1">
    <citation type="submission" date="2023-10" db="EMBL/GenBank/DDBJ databases">
        <title>Genome assemblies of two species of porcelain crab, Petrolisthes cinctipes and Petrolisthes manimaculis (Anomura: Porcellanidae).</title>
        <authorList>
            <person name="Angst P."/>
        </authorList>
    </citation>
    <scope>NUCLEOTIDE SEQUENCE</scope>
    <source>
        <strain evidence="1">PB745_01</strain>
        <tissue evidence="1">Gill</tissue>
    </source>
</reference>
<sequence>MVDDPWVNAVKLVLDTNTTTSKHVGGLIRNKLDDVKAGKDSVRQDLPLSIAPILHCSKYPVPVPPAPGEVQDKYFDEEEEMDAEDLDYLPEVPEKVPHFPNKKEVNYLVRDMGLTKSNVELFISRMKQWNLVKEEVQVTSQRSQHEPFSGFYTLRDGLCFCHDVPGLFDVIGVPFVPKAHRQLYHKFEGCPPPQWKQVPDAAPSPFSLPEGRLLQCESPPGNSAIQPVQLGNHWRLQDGGFPAWSPGRLYQIPMFPLPLGQQSHL</sequence>
<dbReference type="Proteomes" id="UP001286313">
    <property type="component" value="Unassembled WGS sequence"/>
</dbReference>
<keyword evidence="2" id="KW-1185">Reference proteome</keyword>
<gene>
    <name evidence="1" type="ORF">Pcinc_013308</name>
</gene>
<name>A0AAE1G026_PETCI</name>
<evidence type="ECO:0000313" key="2">
    <source>
        <dbReference type="Proteomes" id="UP001286313"/>
    </source>
</evidence>
<organism evidence="1 2">
    <name type="scientific">Petrolisthes cinctipes</name>
    <name type="common">Flat porcelain crab</name>
    <dbReference type="NCBI Taxonomy" id="88211"/>
    <lineage>
        <taxon>Eukaryota</taxon>
        <taxon>Metazoa</taxon>
        <taxon>Ecdysozoa</taxon>
        <taxon>Arthropoda</taxon>
        <taxon>Crustacea</taxon>
        <taxon>Multicrustacea</taxon>
        <taxon>Malacostraca</taxon>
        <taxon>Eumalacostraca</taxon>
        <taxon>Eucarida</taxon>
        <taxon>Decapoda</taxon>
        <taxon>Pleocyemata</taxon>
        <taxon>Anomura</taxon>
        <taxon>Galatheoidea</taxon>
        <taxon>Porcellanidae</taxon>
        <taxon>Petrolisthes</taxon>
    </lineage>
</organism>
<dbReference type="AlphaFoldDB" id="A0AAE1G026"/>
<proteinExistence type="predicted"/>